<dbReference type="EnsemblPlants" id="ORUFI11G21840.1">
    <property type="protein sequence ID" value="ORUFI11G21840.1"/>
    <property type="gene ID" value="ORUFI11G21840"/>
</dbReference>
<feature type="compositionally biased region" description="Low complexity" evidence="1">
    <location>
        <begin position="87"/>
        <end position="96"/>
    </location>
</feature>
<organism evidence="3 4">
    <name type="scientific">Oryza rufipogon</name>
    <name type="common">Brownbeard rice</name>
    <name type="synonym">Asian wild rice</name>
    <dbReference type="NCBI Taxonomy" id="4529"/>
    <lineage>
        <taxon>Eukaryota</taxon>
        <taxon>Viridiplantae</taxon>
        <taxon>Streptophyta</taxon>
        <taxon>Embryophyta</taxon>
        <taxon>Tracheophyta</taxon>
        <taxon>Spermatophyta</taxon>
        <taxon>Magnoliopsida</taxon>
        <taxon>Liliopsida</taxon>
        <taxon>Poales</taxon>
        <taxon>Poaceae</taxon>
        <taxon>BOP clade</taxon>
        <taxon>Oryzoideae</taxon>
        <taxon>Oryzeae</taxon>
        <taxon>Oryzinae</taxon>
        <taxon>Oryza</taxon>
    </lineage>
</organism>
<evidence type="ECO:0000256" key="2">
    <source>
        <dbReference type="SAM" id="SignalP"/>
    </source>
</evidence>
<sequence>MHTTTTTTSFLLQTLLLLVLVILPSTMADIADSTAPIGCQSCFCDEAATPSANEGQMQLSIQAATGRRGRPPFIPHCDGSPRRVGDSSDPSPLPGSAVHPPSTPCNYPGQLAIGYAFGTVQIKLRYDEVTSFSSTFIIPGAGTQPSSFSSISEMGAELGL</sequence>
<keyword evidence="4" id="KW-1185">Reference proteome</keyword>
<feature type="chain" id="PRO_5002372227" description="Xylanase inhibitor N-terminal domain-containing protein" evidence="2">
    <location>
        <begin position="29"/>
        <end position="160"/>
    </location>
</feature>
<feature type="signal peptide" evidence="2">
    <location>
        <begin position="1"/>
        <end position="28"/>
    </location>
</feature>
<proteinExistence type="predicted"/>
<evidence type="ECO:0000256" key="1">
    <source>
        <dbReference type="SAM" id="MobiDB-lite"/>
    </source>
</evidence>
<accession>A0A0E0RB31</accession>
<evidence type="ECO:0000313" key="3">
    <source>
        <dbReference type="EnsemblPlants" id="ORUFI11G21840.1"/>
    </source>
</evidence>
<dbReference type="Proteomes" id="UP000008022">
    <property type="component" value="Unassembled WGS sequence"/>
</dbReference>
<dbReference type="AlphaFoldDB" id="A0A0E0RB31"/>
<evidence type="ECO:0000313" key="4">
    <source>
        <dbReference type="Proteomes" id="UP000008022"/>
    </source>
</evidence>
<reference evidence="4" key="1">
    <citation type="submission" date="2013-06" db="EMBL/GenBank/DDBJ databases">
        <authorList>
            <person name="Zhao Q."/>
        </authorList>
    </citation>
    <scope>NUCLEOTIDE SEQUENCE</scope>
    <source>
        <strain evidence="4">cv. W1943</strain>
    </source>
</reference>
<feature type="region of interest" description="Disordered" evidence="1">
    <location>
        <begin position="64"/>
        <end position="101"/>
    </location>
</feature>
<dbReference type="HOGENOM" id="CLU_140009_0_0_1"/>
<keyword evidence="2" id="KW-0732">Signal</keyword>
<dbReference type="Gramene" id="ORUFI11G21840.1">
    <property type="protein sequence ID" value="ORUFI11G21840.1"/>
    <property type="gene ID" value="ORUFI11G21840"/>
</dbReference>
<reference evidence="3" key="2">
    <citation type="submission" date="2015-06" db="UniProtKB">
        <authorList>
            <consortium name="EnsemblPlants"/>
        </authorList>
    </citation>
    <scope>IDENTIFICATION</scope>
</reference>
<name>A0A0E0RB31_ORYRU</name>
<dbReference type="OMA" id="FITPGAG"/>
<protein>
    <recommendedName>
        <fullName evidence="5">Xylanase inhibitor N-terminal domain-containing protein</fullName>
    </recommendedName>
</protein>
<evidence type="ECO:0008006" key="5">
    <source>
        <dbReference type="Google" id="ProtNLM"/>
    </source>
</evidence>